<dbReference type="GO" id="GO:0043709">
    <property type="term" value="P:cell adhesion involved in single-species biofilm formation"/>
    <property type="evidence" value="ECO:0007669"/>
    <property type="project" value="TreeGrafter"/>
</dbReference>
<keyword evidence="3 5" id="KW-0732">Signal</keyword>
<dbReference type="EMBL" id="WLZX01000016">
    <property type="protein sequence ID" value="MTD29413.1"/>
    <property type="molecule type" value="Genomic_DNA"/>
</dbReference>
<keyword evidence="4" id="KW-0281">Fimbrium</keyword>
<dbReference type="InterPro" id="IPR008966">
    <property type="entry name" value="Adhesion_dom_sf"/>
</dbReference>
<evidence type="ECO:0000313" key="7">
    <source>
        <dbReference type="EMBL" id="MTD29413.1"/>
    </source>
</evidence>
<dbReference type="GO" id="GO:0009289">
    <property type="term" value="C:pilus"/>
    <property type="evidence" value="ECO:0007669"/>
    <property type="project" value="UniProtKB-SubCell"/>
</dbReference>
<reference evidence="8 9" key="2">
    <citation type="submission" date="2019-12" db="EMBL/GenBank/DDBJ databases">
        <title>Erwinia sp. nov., isolated from droppings of birds in the Qinghai-Tiebt plateau of China.</title>
        <authorList>
            <person name="Ge Y."/>
        </authorList>
    </citation>
    <scope>NUCLEOTIDE SEQUENCE [LARGE SCALE GENOMIC DNA]</scope>
    <source>
        <strain evidence="8 9">J780</strain>
    </source>
</reference>
<dbReference type="SUPFAM" id="SSF49401">
    <property type="entry name" value="Bacterial adhesins"/>
    <property type="match status" value="1"/>
</dbReference>
<reference evidence="7 10" key="1">
    <citation type="submission" date="2019-11" db="EMBL/GenBank/DDBJ databases">
        <title>Erwinia sp. nov., isolated from feces of birds in Tibet plateau of China.</title>
        <authorList>
            <person name="Ge Y."/>
        </authorList>
    </citation>
    <scope>NUCLEOTIDE SEQUENCE [LARGE SCALE GENOMIC DNA]</scope>
    <source>
        <strain evidence="7 10">J316</strain>
    </source>
</reference>
<evidence type="ECO:0000256" key="1">
    <source>
        <dbReference type="ARBA" id="ARBA00004561"/>
    </source>
</evidence>
<evidence type="ECO:0000256" key="4">
    <source>
        <dbReference type="ARBA" id="ARBA00023263"/>
    </source>
</evidence>
<dbReference type="EMBL" id="CP046509">
    <property type="protein sequence ID" value="QGU89169.1"/>
    <property type="molecule type" value="Genomic_DNA"/>
</dbReference>
<evidence type="ECO:0000313" key="10">
    <source>
        <dbReference type="Proteomes" id="UP000480164"/>
    </source>
</evidence>
<dbReference type="Pfam" id="PF00419">
    <property type="entry name" value="Fimbrial"/>
    <property type="match status" value="1"/>
</dbReference>
<proteinExistence type="inferred from homology"/>
<feature type="chain" id="PRO_5044633556" evidence="5">
    <location>
        <begin position="20"/>
        <end position="179"/>
    </location>
</feature>
<dbReference type="PANTHER" id="PTHR33420">
    <property type="entry name" value="FIMBRIAL SUBUNIT ELFA-RELATED"/>
    <property type="match status" value="1"/>
</dbReference>
<accession>A0A6I6EVN3</accession>
<dbReference type="AlphaFoldDB" id="A0A6I6EVN3"/>
<evidence type="ECO:0000313" key="9">
    <source>
        <dbReference type="Proteomes" id="UP000424752"/>
    </source>
</evidence>
<gene>
    <name evidence="7" type="ORF">GK011_21035</name>
    <name evidence="8" type="ORF">GN242_18925</name>
</gene>
<name>A0A6I6EVN3_9GAMM</name>
<protein>
    <submittedName>
        <fullName evidence="8">Fimbrial protein</fullName>
    </submittedName>
</protein>
<evidence type="ECO:0000259" key="6">
    <source>
        <dbReference type="Pfam" id="PF00419"/>
    </source>
</evidence>
<dbReference type="Proteomes" id="UP000480164">
    <property type="component" value="Unassembled WGS sequence"/>
</dbReference>
<dbReference type="KEGG" id="erwi:GN242_18925"/>
<keyword evidence="10" id="KW-1185">Reference proteome</keyword>
<evidence type="ECO:0000256" key="3">
    <source>
        <dbReference type="ARBA" id="ARBA00022729"/>
    </source>
</evidence>
<dbReference type="Gene3D" id="2.60.40.1090">
    <property type="entry name" value="Fimbrial-type adhesion domain"/>
    <property type="match status" value="1"/>
</dbReference>
<dbReference type="RefSeq" id="WP_154754619.1">
    <property type="nucleotide sequence ID" value="NZ_CP046509.1"/>
</dbReference>
<evidence type="ECO:0000313" key="8">
    <source>
        <dbReference type="EMBL" id="QGU89169.1"/>
    </source>
</evidence>
<evidence type="ECO:0000256" key="5">
    <source>
        <dbReference type="SAM" id="SignalP"/>
    </source>
</evidence>
<comment type="subcellular location">
    <subcellularLocation>
        <location evidence="1">Fimbrium</location>
    </subcellularLocation>
</comment>
<feature type="domain" description="Fimbrial-type adhesion" evidence="6">
    <location>
        <begin position="33"/>
        <end position="179"/>
    </location>
</feature>
<sequence>MLKIKLGFFLMIIAPLSMASNKWPVTLAGGQMRFQGELLAETCTVEAGDRQLIVRMGQVSSNRFKSSGDDANPVSFALHLHDCNTNVSDRVGIVFHGVADGKNPNILSVGEGEGIASGVGIALFDSNGRILPIISENQTWRPQIHRSRVLQFVAKYRATGNTVIGGAANGQAWFSLTYQ</sequence>
<dbReference type="InterPro" id="IPR036937">
    <property type="entry name" value="Adhesion_dom_fimbrial_sf"/>
</dbReference>
<organism evidence="8 9">
    <name type="scientific">Erwinia sorbitola</name>
    <dbReference type="NCBI Taxonomy" id="2681984"/>
    <lineage>
        <taxon>Bacteria</taxon>
        <taxon>Pseudomonadati</taxon>
        <taxon>Pseudomonadota</taxon>
        <taxon>Gammaproteobacteria</taxon>
        <taxon>Enterobacterales</taxon>
        <taxon>Erwiniaceae</taxon>
        <taxon>Erwinia</taxon>
    </lineage>
</organism>
<dbReference type="PANTHER" id="PTHR33420:SF12">
    <property type="entry name" value="FIMBRIN-LIKE PROTEIN FIMI-RELATED"/>
    <property type="match status" value="1"/>
</dbReference>
<feature type="signal peptide" evidence="5">
    <location>
        <begin position="1"/>
        <end position="19"/>
    </location>
</feature>
<dbReference type="Proteomes" id="UP000424752">
    <property type="component" value="Chromosome"/>
</dbReference>
<dbReference type="InterPro" id="IPR000259">
    <property type="entry name" value="Adhesion_dom_fimbrial"/>
</dbReference>
<comment type="similarity">
    <text evidence="2">Belongs to the fimbrial protein family.</text>
</comment>
<accession>A0A6L6GV02</accession>
<evidence type="ECO:0000256" key="2">
    <source>
        <dbReference type="ARBA" id="ARBA00006671"/>
    </source>
</evidence>
<dbReference type="InterPro" id="IPR050263">
    <property type="entry name" value="Bact_Fimbrial_Adh_Pro"/>
</dbReference>